<dbReference type="GO" id="GO:0003887">
    <property type="term" value="F:DNA-directed DNA polymerase activity"/>
    <property type="evidence" value="ECO:0007669"/>
    <property type="project" value="InterPro"/>
</dbReference>
<name>A0A1G5S7L8_PSEXY</name>
<proteinExistence type="inferred from homology"/>
<feature type="domain" description="Initiator Rep protein WH1" evidence="3">
    <location>
        <begin position="125"/>
        <end position="271"/>
    </location>
</feature>
<gene>
    <name evidence="4" type="ORF">SAMN02910350_02894</name>
</gene>
<dbReference type="Pfam" id="PF01051">
    <property type="entry name" value="Rep3_N"/>
    <property type="match status" value="1"/>
</dbReference>
<dbReference type="InterPro" id="IPR036388">
    <property type="entry name" value="WH-like_DNA-bd_sf"/>
</dbReference>
<protein>
    <submittedName>
        <fullName evidence="4">Initiator Replication protein</fullName>
    </submittedName>
</protein>
<dbReference type="GO" id="GO:0006270">
    <property type="term" value="P:DNA replication initiation"/>
    <property type="evidence" value="ECO:0007669"/>
    <property type="project" value="InterPro"/>
</dbReference>
<organism evidence="4 5">
    <name type="scientific">Pseudobutyrivibrio xylanivorans</name>
    <dbReference type="NCBI Taxonomy" id="185007"/>
    <lineage>
        <taxon>Bacteria</taxon>
        <taxon>Bacillati</taxon>
        <taxon>Bacillota</taxon>
        <taxon>Clostridia</taxon>
        <taxon>Lachnospirales</taxon>
        <taxon>Lachnospiraceae</taxon>
        <taxon>Pseudobutyrivibrio</taxon>
    </lineage>
</organism>
<dbReference type="RefSeq" id="WP_090164343.1">
    <property type="nucleotide sequence ID" value="NZ_FMWK01000023.1"/>
</dbReference>
<dbReference type="SUPFAM" id="SSF46785">
    <property type="entry name" value="Winged helix' DNA-binding domain"/>
    <property type="match status" value="2"/>
</dbReference>
<evidence type="ECO:0000259" key="3">
    <source>
        <dbReference type="Pfam" id="PF01051"/>
    </source>
</evidence>
<dbReference type="Proteomes" id="UP000199428">
    <property type="component" value="Unassembled WGS sequence"/>
</dbReference>
<comment type="similarity">
    <text evidence="1">Belongs to the initiator RepB protein family.</text>
</comment>
<dbReference type="EMBL" id="FMWK01000023">
    <property type="protein sequence ID" value="SCZ81589.1"/>
    <property type="molecule type" value="Genomic_DNA"/>
</dbReference>
<evidence type="ECO:0000313" key="5">
    <source>
        <dbReference type="Proteomes" id="UP000199428"/>
    </source>
</evidence>
<dbReference type="Gene3D" id="1.10.10.10">
    <property type="entry name" value="Winged helix-like DNA-binding domain superfamily/Winged helix DNA-binding domain"/>
    <property type="match status" value="2"/>
</dbReference>
<dbReference type="Pfam" id="PF21205">
    <property type="entry name" value="Rep3_C"/>
    <property type="match status" value="1"/>
</dbReference>
<dbReference type="InterPro" id="IPR000525">
    <property type="entry name" value="Initiator_Rep_WH1"/>
</dbReference>
<evidence type="ECO:0000256" key="1">
    <source>
        <dbReference type="ARBA" id="ARBA00038283"/>
    </source>
</evidence>
<reference evidence="4 5" key="1">
    <citation type="submission" date="2016-10" db="EMBL/GenBank/DDBJ databases">
        <authorList>
            <person name="de Groot N.N."/>
        </authorList>
    </citation>
    <scope>NUCLEOTIDE SEQUENCE [LARGE SCALE GENOMIC DNA]</scope>
    <source>
        <strain evidence="4 5">DSM 10317</strain>
    </source>
</reference>
<sequence>MAIRRRDENGEYREIDPSTGKFIDGEFPLASNLGQIEHQMVGTSHGRVIDTDDSDIEVIDSETGLAVISEDEAKIKQFIKDAISIDNLVATFNDNSHETLLKLLALQDNKHPLKKGGIGIAYRTDALIMHCKMEFTADENVVFDAILGAMSSFPENTSYRIEPSSFVKYSRYKNSNTIYNTFKKGTDKLKERLLTFEELGPDGEDDIIVPWFNILRYHNKKDKNNSYIEFAPSDFFKDLALCSQLVHGAYGKLEVTTQLQGKYTIALYWYLENMKRYKEYPTATPGIFDLSVEELKHQFSIPEAYKKAEIERRVLRPAMESINSVDECDFTFTYEARYVDGKHVGYRFDVAEKNYIDAKVVEVIEEKTNDPMVDQLKIFFSASQIEFTDEEISRIYNCAKRNDKDALYMMQIIPTFKQRLDNSAMEPIDDKVGYFCRMIEQGTSPKVPAQNNQSNQQKAKPGFTNFSQRDVDMAELEKAMFNKNN</sequence>
<evidence type="ECO:0000256" key="2">
    <source>
        <dbReference type="SAM" id="MobiDB-lite"/>
    </source>
</evidence>
<feature type="region of interest" description="Disordered" evidence="2">
    <location>
        <begin position="444"/>
        <end position="463"/>
    </location>
</feature>
<dbReference type="InterPro" id="IPR036390">
    <property type="entry name" value="WH_DNA-bd_sf"/>
</dbReference>
<dbReference type="AlphaFoldDB" id="A0A1G5S7L8"/>
<evidence type="ECO:0000313" key="4">
    <source>
        <dbReference type="EMBL" id="SCZ81589.1"/>
    </source>
</evidence>
<accession>A0A1G5S7L8</accession>